<evidence type="ECO:0000313" key="1">
    <source>
        <dbReference type="EMBL" id="BFD46718.1"/>
    </source>
</evidence>
<sequence length="188" mass="21159">MSSQQKLPILPKATAIWLIDNTALTFKQIADFCGVHELEIKGIADGEVSQGIMGLDPIAGGQLTKEEIMRCTKDPSSSLRLFVSSAYNLVSTKKKQQSRYTPIARRQDKPDAIYWLLKNCPEILDNQIIKLVGTTKSTIEAIRDRSHWNMKNIRPRDPVLLGICSQVELDKSIEQAHLLSKQEKTVKE</sequence>
<dbReference type="InterPro" id="IPR010421">
    <property type="entry name" value="TrcR"/>
</dbReference>
<gene>
    <name evidence="1" type="ORF">DMENIID0002_13640</name>
</gene>
<name>A0AAT9GA66_9RICK</name>
<dbReference type="EMBL" id="AP029170">
    <property type="protein sequence ID" value="BFD46718.1"/>
    <property type="molecule type" value="Genomic_DNA"/>
</dbReference>
<reference evidence="1" key="1">
    <citation type="submission" date="2024-01" db="EMBL/GenBank/DDBJ databases">
        <title>Sequencing the genomes of a sandfly, Sergentomyia squamirostris, and its two endosymbionts.</title>
        <authorList>
            <person name="Itokawa K."/>
            <person name="Sanjoba C."/>
        </authorList>
    </citation>
    <scope>NUCLEOTIDE SEQUENCE</scope>
    <source>
        <strain evidence="1">RiSSQ</strain>
    </source>
</reference>
<protein>
    <submittedName>
        <fullName evidence="1">DUF1013 domain-containing protein</fullName>
    </submittedName>
</protein>
<dbReference type="Pfam" id="PF06242">
    <property type="entry name" value="TrcR"/>
    <property type="match status" value="1"/>
</dbReference>
<proteinExistence type="predicted"/>
<organism evidence="1">
    <name type="scientific">Candidatus Tisiphia endosymbiont of Sergentomyia squamirostris</name>
    <dbReference type="NCBI Taxonomy" id="3113639"/>
    <lineage>
        <taxon>Bacteria</taxon>
        <taxon>Pseudomonadati</taxon>
        <taxon>Pseudomonadota</taxon>
        <taxon>Alphaproteobacteria</taxon>
        <taxon>Rickettsiales</taxon>
        <taxon>Rickettsiaceae</taxon>
        <taxon>Rickettsieae</taxon>
        <taxon>Candidatus Tisiphia</taxon>
    </lineage>
</organism>
<accession>A0AAT9GA66</accession>
<dbReference type="AlphaFoldDB" id="A0AAT9GA66"/>